<gene>
    <name evidence="1" type="ORF">SCFA_2060004</name>
</gene>
<dbReference type="AlphaFoldDB" id="A0A485LXY9"/>
<dbReference type="EMBL" id="CAADRN010000120">
    <property type="protein sequence ID" value="VFU13172.1"/>
    <property type="molecule type" value="Genomic_DNA"/>
</dbReference>
<protein>
    <submittedName>
        <fullName evidence="1">Uncharacterized protein</fullName>
    </submittedName>
</protein>
<organism evidence="1">
    <name type="scientific">anaerobic digester metagenome</name>
    <dbReference type="NCBI Taxonomy" id="1263854"/>
    <lineage>
        <taxon>unclassified sequences</taxon>
        <taxon>metagenomes</taxon>
        <taxon>ecological metagenomes</taxon>
    </lineage>
</organism>
<accession>A0A485LXY9</accession>
<name>A0A485LXY9_9ZZZZ</name>
<sequence>MMTGDSLEEAKFSKGDKVSALVKAINVVLVKN</sequence>
<proteinExistence type="predicted"/>
<dbReference type="InterPro" id="IPR008995">
    <property type="entry name" value="Mo/tungstate-bd_C_term_dom"/>
</dbReference>
<dbReference type="SUPFAM" id="SSF50331">
    <property type="entry name" value="MOP-like"/>
    <property type="match status" value="1"/>
</dbReference>
<reference evidence="1" key="1">
    <citation type="submission" date="2019-03" db="EMBL/GenBank/DDBJ databases">
        <authorList>
            <person name="Hao L."/>
        </authorList>
    </citation>
    <scope>NUCLEOTIDE SEQUENCE</scope>
</reference>
<evidence type="ECO:0000313" key="1">
    <source>
        <dbReference type="EMBL" id="VFU13172.1"/>
    </source>
</evidence>